<evidence type="ECO:0000313" key="2">
    <source>
        <dbReference type="EMBL" id="ESR25493.1"/>
    </source>
</evidence>
<proteinExistence type="predicted"/>
<dbReference type="EMBL" id="AWXZ01000019">
    <property type="protein sequence ID" value="ESR25493.1"/>
    <property type="molecule type" value="Genomic_DNA"/>
</dbReference>
<dbReference type="AlphaFoldDB" id="V4THI6"/>
<dbReference type="STRING" id="631454.N177_1605"/>
<feature type="transmembrane region" description="Helical" evidence="1">
    <location>
        <begin position="37"/>
        <end position="62"/>
    </location>
</feature>
<gene>
    <name evidence="2" type="ORF">N177_1605</name>
</gene>
<keyword evidence="3" id="KW-1185">Reference proteome</keyword>
<keyword evidence="1" id="KW-1133">Transmembrane helix</keyword>
<feature type="transmembrane region" description="Helical" evidence="1">
    <location>
        <begin position="6"/>
        <end position="25"/>
    </location>
</feature>
<sequence length="100" mass="10834">MSFLLSVIAFSVVTFAFLVVERIYRSPTKPQWLDREIVAMPICVGFTAAFAGSFGAVLASALLLPLPIWGDVASAIVVVVAAMLAMRALFRLISPRRLAH</sequence>
<keyword evidence="1" id="KW-0472">Membrane</keyword>
<dbReference type="eggNOG" id="ENOG5031B3H">
    <property type="taxonomic scope" value="Bacteria"/>
</dbReference>
<accession>V4THI6</accession>
<feature type="transmembrane region" description="Helical" evidence="1">
    <location>
        <begin position="68"/>
        <end position="90"/>
    </location>
</feature>
<name>V4THI6_9HYPH</name>
<evidence type="ECO:0000256" key="1">
    <source>
        <dbReference type="SAM" id="Phobius"/>
    </source>
</evidence>
<dbReference type="RefSeq" id="WP_023431747.1">
    <property type="nucleotide sequence ID" value="NZ_AWXZ01000019.1"/>
</dbReference>
<comment type="caution">
    <text evidence="2">The sequence shown here is derived from an EMBL/GenBank/DDBJ whole genome shotgun (WGS) entry which is preliminary data.</text>
</comment>
<dbReference type="Proteomes" id="UP000017819">
    <property type="component" value="Unassembled WGS sequence"/>
</dbReference>
<organism evidence="2 3">
    <name type="scientific">Lutibaculum baratangense AMV1</name>
    <dbReference type="NCBI Taxonomy" id="631454"/>
    <lineage>
        <taxon>Bacteria</taxon>
        <taxon>Pseudomonadati</taxon>
        <taxon>Pseudomonadota</taxon>
        <taxon>Alphaproteobacteria</taxon>
        <taxon>Hyphomicrobiales</taxon>
        <taxon>Tepidamorphaceae</taxon>
        <taxon>Lutibaculum</taxon>
    </lineage>
</organism>
<protein>
    <submittedName>
        <fullName evidence="2">Uncharacterized protein</fullName>
    </submittedName>
</protein>
<evidence type="ECO:0000313" key="3">
    <source>
        <dbReference type="Proteomes" id="UP000017819"/>
    </source>
</evidence>
<keyword evidence="1" id="KW-0812">Transmembrane</keyword>
<reference evidence="2 3" key="1">
    <citation type="journal article" date="2014" name="Genome Announc.">
        <title>Draft Genome Sequence of Lutibaculum baratangense Strain AMV1T, Isolated from a Mud Volcano in Andamans, India.</title>
        <authorList>
            <person name="Singh A."/>
            <person name="Sreenivas A."/>
            <person name="Sathyanarayana Reddy G."/>
            <person name="Pinnaka A.K."/>
            <person name="Shivaji S."/>
        </authorList>
    </citation>
    <scope>NUCLEOTIDE SEQUENCE [LARGE SCALE GENOMIC DNA]</scope>
    <source>
        <strain evidence="2 3">AMV1</strain>
    </source>
</reference>